<dbReference type="NCBIfam" id="TIGR00229">
    <property type="entry name" value="sensory_box"/>
    <property type="match status" value="1"/>
</dbReference>
<reference evidence="5 6" key="1">
    <citation type="submission" date="2021-06" db="EMBL/GenBank/DDBJ databases">
        <authorList>
            <person name="Palmer J.M."/>
        </authorList>
    </citation>
    <scope>NUCLEOTIDE SEQUENCE [LARGE SCALE GENOMIC DNA]</scope>
    <source>
        <strain evidence="5 6">XC_2019</strain>
        <tissue evidence="5">Muscle</tissue>
    </source>
</reference>
<evidence type="ECO:0000259" key="3">
    <source>
        <dbReference type="PROSITE" id="PS50112"/>
    </source>
</evidence>
<dbReference type="PROSITE" id="PS50112">
    <property type="entry name" value="PAS"/>
    <property type="match status" value="1"/>
</dbReference>
<gene>
    <name evidence="5" type="primary">NCOA3</name>
    <name evidence="5" type="ORF">XENOCAPTIV_009468</name>
</gene>
<sequence>MSGLGENSMEPLSSENRKRKLCERKRREQESKYIEELAELISANLSDIDSFNVKPDKCAILKETVRQIRQIKEQGKASSNDDDVQKSDVSSTGQGVIDKDHLGPLLLQVSPNLMLPNEQIHSFFLYFLMMMIALLSLRRQALDGFLFVVNREGSIVFVSDNVTQYLQYKQEELINTSVYNILHEEDREDFHKNLPRTNSEQTHTYNM</sequence>
<dbReference type="InterPro" id="IPR017426">
    <property type="entry name" value="Nuclear_rcpt_coactivator"/>
</dbReference>
<dbReference type="Proteomes" id="UP001434883">
    <property type="component" value="Unassembled WGS sequence"/>
</dbReference>
<feature type="transmembrane region" description="Helical" evidence="2">
    <location>
        <begin position="120"/>
        <end position="137"/>
    </location>
</feature>
<dbReference type="PANTHER" id="PTHR10684">
    <property type="entry name" value="NUCLEAR RECEPTOR COACTIVATOR"/>
    <property type="match status" value="1"/>
</dbReference>
<dbReference type="InterPro" id="IPR056193">
    <property type="entry name" value="bHLH_NCOA1-3"/>
</dbReference>
<keyword evidence="2" id="KW-0812">Transmembrane</keyword>
<evidence type="ECO:0000313" key="6">
    <source>
        <dbReference type="Proteomes" id="UP001434883"/>
    </source>
</evidence>
<dbReference type="EMBL" id="JAHRIN010027344">
    <property type="protein sequence ID" value="MEQ2201233.1"/>
    <property type="molecule type" value="Genomic_DNA"/>
</dbReference>
<dbReference type="CDD" id="cd00130">
    <property type="entry name" value="PAS"/>
    <property type="match status" value="1"/>
</dbReference>
<dbReference type="SMART" id="SM00353">
    <property type="entry name" value="HLH"/>
    <property type="match status" value="1"/>
</dbReference>
<dbReference type="SUPFAM" id="SSF47459">
    <property type="entry name" value="HLH, helix-loop-helix DNA-binding domain"/>
    <property type="match status" value="1"/>
</dbReference>
<protein>
    <submittedName>
        <fullName evidence="5">Nuclear receptor coactivator 3</fullName>
    </submittedName>
</protein>
<keyword evidence="2" id="KW-0472">Membrane</keyword>
<keyword evidence="6" id="KW-1185">Reference proteome</keyword>
<feature type="region of interest" description="Disordered" evidence="1">
    <location>
        <begin position="72"/>
        <end position="96"/>
    </location>
</feature>
<dbReference type="PROSITE" id="PS50888">
    <property type="entry name" value="BHLH"/>
    <property type="match status" value="1"/>
</dbReference>
<keyword evidence="2" id="KW-1133">Transmembrane helix</keyword>
<evidence type="ECO:0000313" key="5">
    <source>
        <dbReference type="EMBL" id="MEQ2201233.1"/>
    </source>
</evidence>
<dbReference type="InterPro" id="IPR035965">
    <property type="entry name" value="PAS-like_dom_sf"/>
</dbReference>
<dbReference type="InterPro" id="IPR036638">
    <property type="entry name" value="HLH_DNA-bd_sf"/>
</dbReference>
<feature type="domain" description="PAS" evidence="3">
    <location>
        <begin position="140"/>
        <end position="201"/>
    </location>
</feature>
<feature type="domain" description="BHLH" evidence="4">
    <location>
        <begin position="14"/>
        <end position="71"/>
    </location>
</feature>
<dbReference type="SUPFAM" id="SSF55785">
    <property type="entry name" value="PYP-like sensor domain (PAS domain)"/>
    <property type="match status" value="1"/>
</dbReference>
<dbReference type="PANTHER" id="PTHR10684:SF3">
    <property type="entry name" value="NUCLEAR RECEPTOR COACTIVATOR 3"/>
    <property type="match status" value="1"/>
</dbReference>
<dbReference type="Pfam" id="PF23172">
    <property type="entry name" value="bHLH_NCOA"/>
    <property type="match status" value="1"/>
</dbReference>
<name>A0ABV0R0G2_9TELE</name>
<dbReference type="InterPro" id="IPR011598">
    <property type="entry name" value="bHLH_dom"/>
</dbReference>
<dbReference type="InterPro" id="IPR000014">
    <property type="entry name" value="PAS"/>
</dbReference>
<dbReference type="Pfam" id="PF00989">
    <property type="entry name" value="PAS"/>
    <property type="match status" value="1"/>
</dbReference>
<keyword evidence="5" id="KW-0675">Receptor</keyword>
<dbReference type="Gene3D" id="4.10.280.10">
    <property type="entry name" value="Helix-loop-helix DNA-binding domain"/>
    <property type="match status" value="1"/>
</dbReference>
<feature type="region of interest" description="Disordered" evidence="1">
    <location>
        <begin position="1"/>
        <end position="27"/>
    </location>
</feature>
<evidence type="ECO:0000259" key="4">
    <source>
        <dbReference type="PROSITE" id="PS50888"/>
    </source>
</evidence>
<evidence type="ECO:0000256" key="1">
    <source>
        <dbReference type="SAM" id="MobiDB-lite"/>
    </source>
</evidence>
<dbReference type="Gene3D" id="3.30.450.20">
    <property type="entry name" value="PAS domain"/>
    <property type="match status" value="1"/>
</dbReference>
<comment type="caution">
    <text evidence="5">The sequence shown here is derived from an EMBL/GenBank/DDBJ whole genome shotgun (WGS) entry which is preliminary data.</text>
</comment>
<proteinExistence type="predicted"/>
<dbReference type="SMART" id="SM00091">
    <property type="entry name" value="PAS"/>
    <property type="match status" value="1"/>
</dbReference>
<organism evidence="5 6">
    <name type="scientific">Xenoophorus captivus</name>
    <dbReference type="NCBI Taxonomy" id="1517983"/>
    <lineage>
        <taxon>Eukaryota</taxon>
        <taxon>Metazoa</taxon>
        <taxon>Chordata</taxon>
        <taxon>Craniata</taxon>
        <taxon>Vertebrata</taxon>
        <taxon>Euteleostomi</taxon>
        <taxon>Actinopterygii</taxon>
        <taxon>Neopterygii</taxon>
        <taxon>Teleostei</taxon>
        <taxon>Neoteleostei</taxon>
        <taxon>Acanthomorphata</taxon>
        <taxon>Ovalentaria</taxon>
        <taxon>Atherinomorphae</taxon>
        <taxon>Cyprinodontiformes</taxon>
        <taxon>Goodeidae</taxon>
        <taxon>Xenoophorus</taxon>
    </lineage>
</organism>
<evidence type="ECO:0000256" key="2">
    <source>
        <dbReference type="SAM" id="Phobius"/>
    </source>
</evidence>
<accession>A0ABV0R0G2</accession>
<dbReference type="InterPro" id="IPR013767">
    <property type="entry name" value="PAS_fold"/>
</dbReference>